<keyword evidence="3" id="KW-1185">Reference proteome</keyword>
<keyword evidence="1" id="KW-1133">Transmembrane helix</keyword>
<dbReference type="Gramene" id="Solyc01g057610.1.1">
    <property type="protein sequence ID" value="Solyc01g057610.1.1.1"/>
    <property type="gene ID" value="Solyc01g057610.1"/>
</dbReference>
<keyword evidence="1" id="KW-0812">Transmembrane</keyword>
<dbReference type="Proteomes" id="UP000004994">
    <property type="component" value="Chromosome 1"/>
</dbReference>
<protein>
    <submittedName>
        <fullName evidence="2">Uncharacterized protein</fullName>
    </submittedName>
</protein>
<dbReference type="EnsemblPlants" id="Solyc01g057610.1.1">
    <property type="protein sequence ID" value="Solyc01g057610.1.1.1"/>
    <property type="gene ID" value="Solyc01g057610.1"/>
</dbReference>
<dbReference type="PaxDb" id="4081-Solyc01g057610.1.1"/>
<accession>A0A3Q7EER6</accession>
<organism evidence="2">
    <name type="scientific">Solanum lycopersicum</name>
    <name type="common">Tomato</name>
    <name type="synonym">Lycopersicon esculentum</name>
    <dbReference type="NCBI Taxonomy" id="4081"/>
    <lineage>
        <taxon>Eukaryota</taxon>
        <taxon>Viridiplantae</taxon>
        <taxon>Streptophyta</taxon>
        <taxon>Embryophyta</taxon>
        <taxon>Tracheophyta</taxon>
        <taxon>Spermatophyta</taxon>
        <taxon>Magnoliopsida</taxon>
        <taxon>eudicotyledons</taxon>
        <taxon>Gunneridae</taxon>
        <taxon>Pentapetalae</taxon>
        <taxon>asterids</taxon>
        <taxon>lamiids</taxon>
        <taxon>Solanales</taxon>
        <taxon>Solanaceae</taxon>
        <taxon>Solanoideae</taxon>
        <taxon>Solaneae</taxon>
        <taxon>Solanum</taxon>
        <taxon>Solanum subgen. Lycopersicon</taxon>
    </lineage>
</organism>
<evidence type="ECO:0000313" key="3">
    <source>
        <dbReference type="Proteomes" id="UP000004994"/>
    </source>
</evidence>
<proteinExistence type="predicted"/>
<dbReference type="InParanoid" id="A0A3Q7EER6"/>
<reference evidence="2" key="2">
    <citation type="submission" date="2019-01" db="UniProtKB">
        <authorList>
            <consortium name="EnsemblPlants"/>
        </authorList>
    </citation>
    <scope>IDENTIFICATION</scope>
    <source>
        <strain evidence="2">cv. Heinz 1706</strain>
    </source>
</reference>
<name>A0A3Q7EER6_SOLLC</name>
<keyword evidence="1" id="KW-0472">Membrane</keyword>
<feature type="transmembrane region" description="Helical" evidence="1">
    <location>
        <begin position="29"/>
        <end position="50"/>
    </location>
</feature>
<sequence>MSYSKPYSVLLALHADVVVFYSSRFNFSYFMSVSIILMLVNSFGSSWAFISFDH</sequence>
<dbReference type="AlphaFoldDB" id="A0A3Q7EER6"/>
<reference evidence="2" key="1">
    <citation type="journal article" date="2012" name="Nature">
        <title>The tomato genome sequence provides insights into fleshy fruit evolution.</title>
        <authorList>
            <consortium name="Tomato Genome Consortium"/>
        </authorList>
    </citation>
    <scope>NUCLEOTIDE SEQUENCE [LARGE SCALE GENOMIC DNA]</scope>
    <source>
        <strain evidence="2">cv. Heinz 1706</strain>
    </source>
</reference>
<evidence type="ECO:0000256" key="1">
    <source>
        <dbReference type="SAM" id="Phobius"/>
    </source>
</evidence>
<evidence type="ECO:0000313" key="2">
    <source>
        <dbReference type="EnsemblPlants" id="Solyc01g057610.1.1.1"/>
    </source>
</evidence>